<sequence length="572" mass="62081">MKKFYFLFITLLITSLSFGQELILNGGFENWDNTTTPSNFDKAESTTQESTEFHSGTYSAKHTGGTSDISQTISGITPGTSYTISLWYKVDSNFGDGTDARIWSYWRTGTNTISDNANELRGPNNAYLDNNGNIWTQYSVTLTAPATADNFYFEVRTYGSAVVYYDDFSFFQEATVTPTLGITSPNDNDIIPGPDVPIEISVQNFNVANGTGDGYITYSLDGGSSVDKFDTNTINLTGLTKGSHSITLELVDNSGNPLSSPVTKSVSFTTYEIQTLPYIDHFDYSVDEALGGQTPWTNYFSGDEVLIQSGSLSYSSLNGTGNSIVFDGSGTDPVVDYTPTSSGKIYAAFMLKVTAFDASAVDGYFAVLRTDGGDYASRLWISPTSASTYRIGISNSSTLTQTNTPTTDYSLNETIFVVFNYDIDNNTVNAWINPTLGVTEPTPDISEASSSSGNTFSQFLIRQDSSTKTPSIVMDELIITTSWTAATPLALSNKTFNIEGFNMYPNPTSLGYVNIIAKSTSTMDITVFDLLGKQVIKQSISNTLDVSGLKAGVYIMKVTQDDAVSTRKLAIK</sequence>
<dbReference type="AlphaFoldDB" id="A0A8J6Q2V8"/>
<evidence type="ECO:0000313" key="6">
    <source>
        <dbReference type="EMBL" id="MBD0823644.1"/>
    </source>
</evidence>
<protein>
    <submittedName>
        <fullName evidence="6">T9SS type A sorting domain-containing protein</fullName>
    </submittedName>
</protein>
<evidence type="ECO:0000313" key="7">
    <source>
        <dbReference type="Proteomes" id="UP000621516"/>
    </source>
</evidence>
<dbReference type="Proteomes" id="UP000621516">
    <property type="component" value="Unassembled WGS sequence"/>
</dbReference>
<organism evidence="6 7">
    <name type="scientific">Aestuariibaculum marinum</name>
    <dbReference type="NCBI Taxonomy" id="2683592"/>
    <lineage>
        <taxon>Bacteria</taxon>
        <taxon>Pseudomonadati</taxon>
        <taxon>Bacteroidota</taxon>
        <taxon>Flavobacteriia</taxon>
        <taxon>Flavobacteriales</taxon>
        <taxon>Flavobacteriaceae</taxon>
    </lineage>
</organism>
<dbReference type="InterPro" id="IPR026444">
    <property type="entry name" value="Secre_tail"/>
</dbReference>
<dbReference type="NCBIfam" id="TIGR04183">
    <property type="entry name" value="Por_Secre_tail"/>
    <property type="match status" value="1"/>
</dbReference>
<evidence type="ECO:0000259" key="5">
    <source>
        <dbReference type="Pfam" id="PF18962"/>
    </source>
</evidence>
<keyword evidence="2" id="KW-0378">Hydrolase</keyword>
<feature type="region of interest" description="Disordered" evidence="3">
    <location>
        <begin position="35"/>
        <end position="62"/>
    </location>
</feature>
<dbReference type="Gene3D" id="2.60.120.260">
    <property type="entry name" value="Galactose-binding domain-like"/>
    <property type="match status" value="1"/>
</dbReference>
<feature type="domain" description="CBM-cenC" evidence="4">
    <location>
        <begin position="21"/>
        <end position="156"/>
    </location>
</feature>
<gene>
    <name evidence="6" type="ORF">ICJ85_06375</name>
</gene>
<accession>A0A8J6Q2V8</accession>
<evidence type="ECO:0000256" key="1">
    <source>
        <dbReference type="ARBA" id="ARBA00022729"/>
    </source>
</evidence>
<name>A0A8J6Q2V8_9FLAO</name>
<dbReference type="InterPro" id="IPR003305">
    <property type="entry name" value="CenC_carb-bd"/>
</dbReference>
<dbReference type="Pfam" id="PF02018">
    <property type="entry name" value="CBM_4_9"/>
    <property type="match status" value="1"/>
</dbReference>
<reference evidence="6 7" key="1">
    <citation type="journal article" date="2018" name="J. Microbiol.">
        <title>Aestuariibaculum marinum sp. nov., a marine bacterium isolated from seawater in South Korea.</title>
        <authorList>
            <person name="Choi J."/>
            <person name="Lee D."/>
            <person name="Jang J.H."/>
            <person name="Cha S."/>
            <person name="Seo T."/>
        </authorList>
    </citation>
    <scope>NUCLEOTIDE SEQUENCE [LARGE SCALE GENOMIC DNA]</scope>
    <source>
        <strain evidence="6 7">IP7</strain>
    </source>
</reference>
<dbReference type="Pfam" id="PF18962">
    <property type="entry name" value="Por_Secre_tail"/>
    <property type="match status" value="1"/>
</dbReference>
<evidence type="ECO:0000256" key="2">
    <source>
        <dbReference type="ARBA" id="ARBA00022801"/>
    </source>
</evidence>
<evidence type="ECO:0000256" key="3">
    <source>
        <dbReference type="SAM" id="MobiDB-lite"/>
    </source>
</evidence>
<dbReference type="RefSeq" id="WP_188222936.1">
    <property type="nucleotide sequence ID" value="NZ_JACVXD010000002.1"/>
</dbReference>
<proteinExistence type="predicted"/>
<comment type="caution">
    <text evidence="6">The sequence shown here is derived from an EMBL/GenBank/DDBJ whole genome shotgun (WGS) entry which is preliminary data.</text>
</comment>
<dbReference type="SUPFAM" id="SSF49785">
    <property type="entry name" value="Galactose-binding domain-like"/>
    <property type="match status" value="1"/>
</dbReference>
<feature type="domain" description="Secretion system C-terminal sorting" evidence="5">
    <location>
        <begin position="503"/>
        <end position="571"/>
    </location>
</feature>
<keyword evidence="1" id="KW-0732">Signal</keyword>
<keyword evidence="7" id="KW-1185">Reference proteome</keyword>
<evidence type="ECO:0000259" key="4">
    <source>
        <dbReference type="Pfam" id="PF02018"/>
    </source>
</evidence>
<dbReference type="GO" id="GO:0016798">
    <property type="term" value="F:hydrolase activity, acting on glycosyl bonds"/>
    <property type="evidence" value="ECO:0007669"/>
    <property type="project" value="InterPro"/>
</dbReference>
<dbReference type="EMBL" id="JACVXD010000002">
    <property type="protein sequence ID" value="MBD0823644.1"/>
    <property type="molecule type" value="Genomic_DNA"/>
</dbReference>
<dbReference type="InterPro" id="IPR008979">
    <property type="entry name" value="Galactose-bd-like_sf"/>
</dbReference>